<dbReference type="Pfam" id="PF00728">
    <property type="entry name" value="Glyco_hydro_20"/>
    <property type="match status" value="1"/>
</dbReference>
<evidence type="ECO:0000313" key="3">
    <source>
        <dbReference type="EMBL" id="KAG6462625.1"/>
    </source>
</evidence>
<keyword evidence="4" id="KW-1185">Reference proteome</keyword>
<dbReference type="GO" id="GO:0005975">
    <property type="term" value="P:carbohydrate metabolic process"/>
    <property type="evidence" value="ECO:0007669"/>
    <property type="project" value="InterPro"/>
</dbReference>
<dbReference type="Proteomes" id="UP000791440">
    <property type="component" value="Unassembled WGS sequence"/>
</dbReference>
<dbReference type="PANTHER" id="PTHR22600">
    <property type="entry name" value="BETA-HEXOSAMINIDASE"/>
    <property type="match status" value="1"/>
</dbReference>
<protein>
    <recommendedName>
        <fullName evidence="2">Glycoside hydrolase family 20 catalytic domain-containing protein</fullName>
    </recommendedName>
</protein>
<keyword evidence="1" id="KW-0378">Hydrolase</keyword>
<dbReference type="EMBL" id="JH668872">
    <property type="protein sequence ID" value="KAG6462624.1"/>
    <property type="molecule type" value="Genomic_DNA"/>
</dbReference>
<gene>
    <name evidence="3" type="ORF">O3G_MSEX013380</name>
</gene>
<evidence type="ECO:0000256" key="1">
    <source>
        <dbReference type="ARBA" id="ARBA00022801"/>
    </source>
</evidence>
<dbReference type="GO" id="GO:0005764">
    <property type="term" value="C:lysosome"/>
    <property type="evidence" value="ECO:0007669"/>
    <property type="project" value="TreeGrafter"/>
</dbReference>
<dbReference type="GO" id="GO:0006689">
    <property type="term" value="P:ganglioside catabolic process"/>
    <property type="evidence" value="ECO:0007669"/>
    <property type="project" value="TreeGrafter"/>
</dbReference>
<name>A0A921ZS14_MANSE</name>
<reference evidence="3" key="1">
    <citation type="journal article" date="2016" name="Insect Biochem. Mol. Biol.">
        <title>Multifaceted biological insights from a draft genome sequence of the tobacco hornworm moth, Manduca sexta.</title>
        <authorList>
            <person name="Kanost M.R."/>
            <person name="Arrese E.L."/>
            <person name="Cao X."/>
            <person name="Chen Y.R."/>
            <person name="Chellapilla S."/>
            <person name="Goldsmith M.R."/>
            <person name="Grosse-Wilde E."/>
            <person name="Heckel D.G."/>
            <person name="Herndon N."/>
            <person name="Jiang H."/>
            <person name="Papanicolaou A."/>
            <person name="Qu J."/>
            <person name="Soulages J.L."/>
            <person name="Vogel H."/>
            <person name="Walters J."/>
            <person name="Waterhouse R.M."/>
            <person name="Ahn S.J."/>
            <person name="Almeida F.C."/>
            <person name="An C."/>
            <person name="Aqrawi P."/>
            <person name="Bretschneider A."/>
            <person name="Bryant W.B."/>
            <person name="Bucks S."/>
            <person name="Chao H."/>
            <person name="Chevignon G."/>
            <person name="Christen J.M."/>
            <person name="Clarke D.F."/>
            <person name="Dittmer N.T."/>
            <person name="Ferguson L.C.F."/>
            <person name="Garavelou S."/>
            <person name="Gordon K.H.J."/>
            <person name="Gunaratna R.T."/>
            <person name="Han Y."/>
            <person name="Hauser F."/>
            <person name="He Y."/>
            <person name="Heidel-Fischer H."/>
            <person name="Hirsh A."/>
            <person name="Hu Y."/>
            <person name="Jiang H."/>
            <person name="Kalra D."/>
            <person name="Klinner C."/>
            <person name="Konig C."/>
            <person name="Kovar C."/>
            <person name="Kroll A.R."/>
            <person name="Kuwar S.S."/>
            <person name="Lee S.L."/>
            <person name="Lehman R."/>
            <person name="Li K."/>
            <person name="Li Z."/>
            <person name="Liang H."/>
            <person name="Lovelace S."/>
            <person name="Lu Z."/>
            <person name="Mansfield J.H."/>
            <person name="McCulloch K.J."/>
            <person name="Mathew T."/>
            <person name="Morton B."/>
            <person name="Muzny D.M."/>
            <person name="Neunemann D."/>
            <person name="Ongeri F."/>
            <person name="Pauchet Y."/>
            <person name="Pu L.L."/>
            <person name="Pyrousis I."/>
            <person name="Rao X.J."/>
            <person name="Redding A."/>
            <person name="Roesel C."/>
            <person name="Sanchez-Gracia A."/>
            <person name="Schaack S."/>
            <person name="Shukla A."/>
            <person name="Tetreau G."/>
            <person name="Wang Y."/>
            <person name="Xiong G.H."/>
            <person name="Traut W."/>
            <person name="Walsh T.K."/>
            <person name="Worley K.C."/>
            <person name="Wu D."/>
            <person name="Wu W."/>
            <person name="Wu Y.Q."/>
            <person name="Zhang X."/>
            <person name="Zou Z."/>
            <person name="Zucker H."/>
            <person name="Briscoe A.D."/>
            <person name="Burmester T."/>
            <person name="Clem R.J."/>
            <person name="Feyereisen R."/>
            <person name="Grimmelikhuijzen C.J.P."/>
            <person name="Hamodrakas S.J."/>
            <person name="Hansson B.S."/>
            <person name="Huguet E."/>
            <person name="Jermiin L.S."/>
            <person name="Lan Q."/>
            <person name="Lehman H.K."/>
            <person name="Lorenzen M."/>
            <person name="Merzendorfer H."/>
            <person name="Michalopoulos I."/>
            <person name="Morton D.B."/>
            <person name="Muthukrishnan S."/>
            <person name="Oakeshott J.G."/>
            <person name="Palmer W."/>
            <person name="Park Y."/>
            <person name="Passarelli A.L."/>
            <person name="Rozas J."/>
            <person name="Schwartz L.M."/>
            <person name="Smith W."/>
            <person name="Southgate A."/>
            <person name="Vilcinskas A."/>
            <person name="Vogt R."/>
            <person name="Wang P."/>
            <person name="Werren J."/>
            <person name="Yu X.Q."/>
            <person name="Zhou J.J."/>
            <person name="Brown S.J."/>
            <person name="Scherer S.E."/>
            <person name="Richards S."/>
            <person name="Blissard G.W."/>
        </authorList>
    </citation>
    <scope>NUCLEOTIDE SEQUENCE</scope>
</reference>
<feature type="domain" description="Glycoside hydrolase family 20 catalytic" evidence="2">
    <location>
        <begin position="5"/>
        <end position="143"/>
    </location>
</feature>
<organism evidence="3 4">
    <name type="scientific">Manduca sexta</name>
    <name type="common">Tobacco hawkmoth</name>
    <name type="synonym">Tobacco hornworm</name>
    <dbReference type="NCBI Taxonomy" id="7130"/>
    <lineage>
        <taxon>Eukaryota</taxon>
        <taxon>Metazoa</taxon>
        <taxon>Ecdysozoa</taxon>
        <taxon>Arthropoda</taxon>
        <taxon>Hexapoda</taxon>
        <taxon>Insecta</taxon>
        <taxon>Pterygota</taxon>
        <taxon>Neoptera</taxon>
        <taxon>Endopterygota</taxon>
        <taxon>Lepidoptera</taxon>
        <taxon>Glossata</taxon>
        <taxon>Ditrysia</taxon>
        <taxon>Bombycoidea</taxon>
        <taxon>Sphingidae</taxon>
        <taxon>Sphinginae</taxon>
        <taxon>Sphingini</taxon>
        <taxon>Manduca</taxon>
    </lineage>
</organism>
<dbReference type="AlphaFoldDB" id="A0A921ZS14"/>
<comment type="caution">
    <text evidence="3">The sequence shown here is derived from an EMBL/GenBank/DDBJ whole genome shotgun (WGS) entry which is preliminary data.</text>
</comment>
<dbReference type="GO" id="GO:0004563">
    <property type="term" value="F:beta-N-acetylhexosaminidase activity"/>
    <property type="evidence" value="ECO:0007669"/>
    <property type="project" value="InterPro"/>
</dbReference>
<evidence type="ECO:0000313" key="4">
    <source>
        <dbReference type="Proteomes" id="UP000791440"/>
    </source>
</evidence>
<accession>A0A921ZS14</accession>
<reference evidence="3" key="2">
    <citation type="submission" date="2020-12" db="EMBL/GenBank/DDBJ databases">
        <authorList>
            <person name="Kanost M."/>
        </authorList>
    </citation>
    <scope>NUCLEOTIDE SEQUENCE</scope>
</reference>
<evidence type="ECO:0000259" key="2">
    <source>
        <dbReference type="Pfam" id="PF00728"/>
    </source>
</evidence>
<dbReference type="InterPro" id="IPR015883">
    <property type="entry name" value="Glyco_hydro_20_cat"/>
</dbReference>
<dbReference type="PANTHER" id="PTHR22600:SF21">
    <property type="entry name" value="BETA-HEXOSAMINIDASE A"/>
    <property type="match status" value="1"/>
</dbReference>
<dbReference type="InterPro" id="IPR025705">
    <property type="entry name" value="Beta_hexosaminidase_sua/sub"/>
</dbReference>
<dbReference type="EMBL" id="JH668872">
    <property type="protein sequence ID" value="KAG6462626.1"/>
    <property type="molecule type" value="Genomic_DNA"/>
</dbReference>
<dbReference type="GO" id="GO:0030203">
    <property type="term" value="P:glycosaminoglycan metabolic process"/>
    <property type="evidence" value="ECO:0007669"/>
    <property type="project" value="TreeGrafter"/>
</dbReference>
<proteinExistence type="predicted"/>
<dbReference type="EMBL" id="JH668872">
    <property type="protein sequence ID" value="KAG6462625.1"/>
    <property type="molecule type" value="Genomic_DNA"/>
</dbReference>
<dbReference type="GO" id="GO:0016020">
    <property type="term" value="C:membrane"/>
    <property type="evidence" value="ECO:0007669"/>
    <property type="project" value="TreeGrafter"/>
</dbReference>
<sequence length="189" mass="22132">MNKHHMTITQLHSKFMLKALNILRNDTRAIVWQEVFDNGVPLSNDTLIQVWNYNWVREMVKILSAGHRVVFSSSWYLDYKNFHWNDYFKDDPRLMVYQKDPTLDLDKIVGGEVCLWGETADDTDVIMKVWPRTSAVAERLWTGLDYMNPPKEFVTTMDRRRIEEHVCRMRRRGIAAQPPNGPGFCIGAA</sequence>